<dbReference type="Pfam" id="PF01396">
    <property type="entry name" value="Zn_ribbon_Top1"/>
    <property type="match status" value="2"/>
</dbReference>
<evidence type="ECO:0000313" key="14">
    <source>
        <dbReference type="Proteomes" id="UP000229570"/>
    </source>
</evidence>
<dbReference type="AlphaFoldDB" id="A0A2H0KPQ7"/>
<feature type="region of interest" description="Interaction with DNA" evidence="10">
    <location>
        <begin position="173"/>
        <end position="178"/>
    </location>
</feature>
<dbReference type="Gene3D" id="3.40.50.140">
    <property type="match status" value="1"/>
</dbReference>
<name>A0A2H0KPQ7_9BACT</name>
<evidence type="ECO:0000313" key="13">
    <source>
        <dbReference type="EMBL" id="PIQ72493.1"/>
    </source>
</evidence>
<dbReference type="Gene3D" id="1.10.290.10">
    <property type="entry name" value="Topoisomerase I, domain 4"/>
    <property type="match status" value="1"/>
</dbReference>
<dbReference type="InterPro" id="IPR013824">
    <property type="entry name" value="Topo_IA_cen_sub1"/>
</dbReference>
<feature type="site" description="Interaction with DNA" evidence="10">
    <location>
        <position position="164"/>
    </location>
</feature>
<keyword evidence="3" id="KW-0479">Metal-binding</keyword>
<keyword evidence="7 10" id="KW-0799">Topoisomerase</keyword>
<keyword evidence="6" id="KW-0460">Magnesium</keyword>
<feature type="site" description="Interaction with DNA" evidence="10">
    <location>
        <position position="148"/>
    </location>
</feature>
<dbReference type="Pfam" id="PF01751">
    <property type="entry name" value="Toprim"/>
    <property type="match status" value="1"/>
</dbReference>
<dbReference type="GO" id="GO:0003677">
    <property type="term" value="F:DNA binding"/>
    <property type="evidence" value="ECO:0007669"/>
    <property type="project" value="UniProtKB-KW"/>
</dbReference>
<dbReference type="InterPro" id="IPR023406">
    <property type="entry name" value="Topo_IA_AS"/>
</dbReference>
<feature type="site" description="Interaction with DNA" evidence="10">
    <location>
        <position position="149"/>
    </location>
</feature>
<dbReference type="InterPro" id="IPR000380">
    <property type="entry name" value="Topo_IA"/>
</dbReference>
<dbReference type="InterPro" id="IPR034149">
    <property type="entry name" value="TOPRIM_TopoI"/>
</dbReference>
<evidence type="ECO:0000259" key="11">
    <source>
        <dbReference type="PROSITE" id="PS50880"/>
    </source>
</evidence>
<evidence type="ECO:0000256" key="4">
    <source>
        <dbReference type="ARBA" id="ARBA00022771"/>
    </source>
</evidence>
<evidence type="ECO:0000256" key="8">
    <source>
        <dbReference type="ARBA" id="ARBA00023125"/>
    </source>
</evidence>
<keyword evidence="8 10" id="KW-0238">DNA-binding</keyword>
<dbReference type="GO" id="GO:0003917">
    <property type="term" value="F:DNA topoisomerase type I (single strand cut, ATP-independent) activity"/>
    <property type="evidence" value="ECO:0007669"/>
    <property type="project" value="UniProtKB-UniRule"/>
</dbReference>
<evidence type="ECO:0000256" key="3">
    <source>
        <dbReference type="ARBA" id="ARBA00022723"/>
    </source>
</evidence>
<evidence type="ECO:0000256" key="5">
    <source>
        <dbReference type="ARBA" id="ARBA00022833"/>
    </source>
</evidence>
<keyword evidence="9 10" id="KW-0413">Isomerase</keyword>
<comment type="catalytic activity">
    <reaction evidence="1 10">
        <text>ATP-independent breakage of single-stranded DNA, followed by passage and rejoining.</text>
        <dbReference type="EC" id="5.6.2.1"/>
    </reaction>
</comment>
<dbReference type="EMBL" id="PCVL01000033">
    <property type="protein sequence ID" value="PIQ72493.1"/>
    <property type="molecule type" value="Genomic_DNA"/>
</dbReference>
<dbReference type="Proteomes" id="UP000229570">
    <property type="component" value="Unassembled WGS sequence"/>
</dbReference>
<evidence type="ECO:0000256" key="6">
    <source>
        <dbReference type="ARBA" id="ARBA00022842"/>
    </source>
</evidence>
<keyword evidence="5" id="KW-0862">Zinc</keyword>
<comment type="function">
    <text evidence="10">Releases the supercoiling and torsional tension of DNA, which is introduced during the DNA replication and transcription, by transiently cleaving and rejoining one strand of the DNA duplex. Introduces a single-strand break via transesterification at a target site in duplex DNA. The scissile phosphodiester is attacked by the catalytic tyrosine of the enzyme, resulting in the formation of a DNA-(5'-phosphotyrosyl)-enzyme intermediate and the expulsion of a 3'-OH DNA strand. The free DNA strand then undergoes passage around the unbroken strand, thus removing DNA supercoils. Finally, in the religation step, the DNA 3'-OH attacks the covalent intermediate to expel the active-site tyrosine and restore the DNA phosphodiester backbone.</text>
</comment>
<evidence type="ECO:0000259" key="12">
    <source>
        <dbReference type="PROSITE" id="PS52039"/>
    </source>
</evidence>
<evidence type="ECO:0000256" key="2">
    <source>
        <dbReference type="ARBA" id="ARBA00009446"/>
    </source>
</evidence>
<dbReference type="EC" id="5.6.2.1" evidence="10"/>
<dbReference type="InterPro" id="IPR003602">
    <property type="entry name" value="Topo_IA_DNA-bd_dom"/>
</dbReference>
<dbReference type="SUPFAM" id="SSF56712">
    <property type="entry name" value="Prokaryotic type I DNA topoisomerase"/>
    <property type="match status" value="1"/>
</dbReference>
<dbReference type="InterPro" id="IPR006171">
    <property type="entry name" value="TOPRIM_dom"/>
</dbReference>
<dbReference type="SMART" id="SM00436">
    <property type="entry name" value="TOP1Bc"/>
    <property type="match status" value="1"/>
</dbReference>
<dbReference type="Pfam" id="PF01131">
    <property type="entry name" value="Topoisom_bac"/>
    <property type="match status" value="1"/>
</dbReference>
<dbReference type="SUPFAM" id="SSF57783">
    <property type="entry name" value="Zinc beta-ribbon"/>
    <property type="match status" value="1"/>
</dbReference>
<feature type="site" description="Interaction with DNA" evidence="10">
    <location>
        <position position="157"/>
    </location>
</feature>
<comment type="caution">
    <text evidence="13">The sequence shown here is derived from an EMBL/GenBank/DDBJ whole genome shotgun (WGS) entry which is preliminary data.</text>
</comment>
<dbReference type="InterPro" id="IPR003601">
    <property type="entry name" value="Topo_IA_2"/>
</dbReference>
<accession>A0A2H0KPQ7</accession>
<comment type="similarity">
    <text evidence="2 10">Belongs to the type IA topoisomerase family.</text>
</comment>
<dbReference type="SMART" id="SM00493">
    <property type="entry name" value="TOPRIM"/>
    <property type="match status" value="1"/>
</dbReference>
<dbReference type="SMART" id="SM00437">
    <property type="entry name" value="TOP1Ac"/>
    <property type="match status" value="1"/>
</dbReference>
<dbReference type="InterPro" id="IPR023405">
    <property type="entry name" value="Topo_IA_core_domain"/>
</dbReference>
<dbReference type="CDD" id="cd03363">
    <property type="entry name" value="TOPRIM_TopoIA_TopoI"/>
    <property type="match status" value="1"/>
</dbReference>
<dbReference type="HAMAP" id="MF_00952">
    <property type="entry name" value="Topoisom_1_prok"/>
    <property type="match status" value="1"/>
</dbReference>
<evidence type="ECO:0000256" key="10">
    <source>
        <dbReference type="HAMAP-Rule" id="MF_00952"/>
    </source>
</evidence>
<keyword evidence="4" id="KW-0863">Zinc-finger</keyword>
<dbReference type="InterPro" id="IPR028612">
    <property type="entry name" value="Topoisom_1_IA"/>
</dbReference>
<reference evidence="13 14" key="1">
    <citation type="submission" date="2017-09" db="EMBL/GenBank/DDBJ databases">
        <title>Depth-based differentiation of microbial function through sediment-hosted aquifers and enrichment of novel symbionts in the deep terrestrial subsurface.</title>
        <authorList>
            <person name="Probst A.J."/>
            <person name="Ladd B."/>
            <person name="Jarett J.K."/>
            <person name="Geller-Mcgrath D.E."/>
            <person name="Sieber C.M."/>
            <person name="Emerson J.B."/>
            <person name="Anantharaman K."/>
            <person name="Thomas B.C."/>
            <person name="Malmstrom R."/>
            <person name="Stieglmeier M."/>
            <person name="Klingl A."/>
            <person name="Woyke T."/>
            <person name="Ryan C.M."/>
            <person name="Banfield J.F."/>
        </authorList>
    </citation>
    <scope>NUCLEOTIDE SEQUENCE [LARGE SCALE GENOMIC DNA]</scope>
    <source>
        <strain evidence="13">CG11_big_fil_rev_8_21_14_0_20_35_14</strain>
    </source>
</reference>
<dbReference type="PRINTS" id="PR00417">
    <property type="entry name" value="PRTPISMRASEI"/>
</dbReference>
<feature type="domain" description="Topo IA-type catalytic" evidence="12">
    <location>
        <begin position="138"/>
        <end position="589"/>
    </location>
</feature>
<dbReference type="GO" id="GO:0008270">
    <property type="term" value="F:zinc ion binding"/>
    <property type="evidence" value="ECO:0007669"/>
    <property type="project" value="UniProtKB-KW"/>
</dbReference>
<proteinExistence type="inferred from homology"/>
<dbReference type="InterPro" id="IPR005733">
    <property type="entry name" value="TopoI_bac-type"/>
</dbReference>
<dbReference type="GO" id="GO:0006265">
    <property type="term" value="P:DNA topological change"/>
    <property type="evidence" value="ECO:0007669"/>
    <property type="project" value="UniProtKB-UniRule"/>
</dbReference>
<dbReference type="InterPro" id="IPR013826">
    <property type="entry name" value="Topo_IA_cen_sub3"/>
</dbReference>
<dbReference type="InterPro" id="IPR013497">
    <property type="entry name" value="Topo_IA_cen"/>
</dbReference>
<feature type="active site" description="O-(5'-phospho-DNA)-tyrosine intermediate" evidence="10">
    <location>
        <position position="332"/>
    </location>
</feature>
<dbReference type="PANTHER" id="PTHR42785">
    <property type="entry name" value="DNA TOPOISOMERASE, TYPE IA, CORE"/>
    <property type="match status" value="1"/>
</dbReference>
<feature type="site" description="Interaction with DNA" evidence="10">
    <location>
        <position position="32"/>
    </location>
</feature>
<feature type="site" description="Interaction with DNA" evidence="10">
    <location>
        <position position="152"/>
    </location>
</feature>
<comment type="subunit">
    <text evidence="10">Monomer.</text>
</comment>
<dbReference type="Gene3D" id="1.10.460.10">
    <property type="entry name" value="Topoisomerase I, domain 2"/>
    <property type="match status" value="1"/>
</dbReference>
<protein>
    <recommendedName>
        <fullName evidence="10">DNA topoisomerase 1</fullName>
        <ecNumber evidence="10">5.6.2.1</ecNumber>
    </recommendedName>
    <alternativeName>
        <fullName evidence="10">DNA topoisomerase I</fullName>
    </alternativeName>
</protein>
<organism evidence="13 14">
    <name type="scientific">Candidatus Roizmanbacteria bacterium CG11_big_fil_rev_8_21_14_0_20_35_14</name>
    <dbReference type="NCBI Taxonomy" id="1974855"/>
    <lineage>
        <taxon>Bacteria</taxon>
        <taxon>Candidatus Roizmaniibacteriota</taxon>
    </lineage>
</organism>
<dbReference type="Gene3D" id="2.70.20.10">
    <property type="entry name" value="Topoisomerase I, domain 3"/>
    <property type="match status" value="1"/>
</dbReference>
<evidence type="ECO:0000256" key="1">
    <source>
        <dbReference type="ARBA" id="ARBA00000213"/>
    </source>
</evidence>
<dbReference type="GO" id="GO:0005694">
    <property type="term" value="C:chromosome"/>
    <property type="evidence" value="ECO:0007669"/>
    <property type="project" value="InterPro"/>
</dbReference>
<evidence type="ECO:0000256" key="9">
    <source>
        <dbReference type="ARBA" id="ARBA00023235"/>
    </source>
</evidence>
<evidence type="ECO:0000256" key="7">
    <source>
        <dbReference type="ARBA" id="ARBA00023029"/>
    </source>
</evidence>
<dbReference type="Gene3D" id="3.30.65.10">
    <property type="entry name" value="Bacterial Topoisomerase I, domain 1"/>
    <property type="match status" value="2"/>
</dbReference>
<comment type="caution">
    <text evidence="10">Lacks conserved residue(s) required for the propagation of feature annotation.</text>
</comment>
<feature type="domain" description="Toprim" evidence="11">
    <location>
        <begin position="1"/>
        <end position="122"/>
    </location>
</feature>
<dbReference type="InterPro" id="IPR013498">
    <property type="entry name" value="Topo_IA_Znf"/>
</dbReference>
<dbReference type="PANTHER" id="PTHR42785:SF1">
    <property type="entry name" value="DNA TOPOISOMERASE"/>
    <property type="match status" value="1"/>
</dbReference>
<sequence length="701" mass="81053">MALIIVESPTKARTFNRILDPKDYFVFATMGHIRDLPTNKISIDYSNNFKPDYTIIKNKEKIVDKLKNLAYENKEIILATDPDREGESISYHVAYLLDKIKENWPEIEIKDKDLKRIVFHEITPKALEEALENPLTLRINLVKAQQARRILDRVVGYELSPLLWKKTGKNWLSAGRVQTVALRLIVEREKEIKNFKIEDYYQVYGNFTSEHPRGVNQVNPEIHPGGEFRIKAKLFSKDNVDYEQKTTISLFTGDYTYTKTTINKDNIEALKQDLQTDQYQVTNISEEVIKRYPPPPFTTSLLQQDAFYKFGFPSKMTMSLAQGLYERGLITYHRTDSFNLSSSFVFKAKDYIRETYGENYALEKPRGFKTKSKMAQEAHEAIRPTRLNPNLKTTEKLTTNYRKLYSLIFTRSVACQMKEAEIKVIKISIEGSKKYLFKSETEQVLFDGFFKLLNPKFVEANKSKPNVQINQSLEQKSIEEESLQTKPPPRYNEASLIRILEEKGIGRPSTYAPIISLIQTKNYVEKDGRYFIPTSLGSTICDYLSLSFPNLFDLNFTASMEDDLDKIANNEKNYISVLNDFYNPFKISLEERKKDNTPINIEDKVEGICPECKGNLINRFSRFGKFIACSNFPKCKYTKSILKTVKGKKCHKCGGDVVVRYSKSKRRFYGCSNYPKCDFSAWSWAGILNVKTSISKPKLKS</sequence>
<dbReference type="CDD" id="cd00186">
    <property type="entry name" value="TOP1Ac"/>
    <property type="match status" value="1"/>
</dbReference>
<gene>
    <name evidence="10" type="primary">topA</name>
    <name evidence="13" type="ORF">COV86_02615</name>
</gene>
<dbReference type="NCBIfam" id="TIGR01051">
    <property type="entry name" value="topA_bact"/>
    <property type="match status" value="1"/>
</dbReference>
<dbReference type="PROSITE" id="PS00396">
    <property type="entry name" value="TOPO_IA_1"/>
    <property type="match status" value="1"/>
</dbReference>
<dbReference type="InterPro" id="IPR013825">
    <property type="entry name" value="Topo_IA_cen_sub2"/>
</dbReference>
<dbReference type="PROSITE" id="PS50880">
    <property type="entry name" value="TOPRIM"/>
    <property type="match status" value="1"/>
</dbReference>
<dbReference type="PROSITE" id="PS52039">
    <property type="entry name" value="TOPO_IA_2"/>
    <property type="match status" value="1"/>
</dbReference>
<feature type="site" description="Interaction with DNA" evidence="10">
    <location>
        <position position="334"/>
    </location>
</feature>